<dbReference type="EMBL" id="KZ819284">
    <property type="protein sequence ID" value="PWO00815.1"/>
    <property type="molecule type" value="Genomic_DNA"/>
</dbReference>
<dbReference type="STRING" id="58919.A0A316ZIG4"/>
<dbReference type="OrthoDB" id="376826at2759"/>
<proteinExistence type="predicted"/>
<sequence>MSAATAPAPQSAAPAQYGEAVKRISTIPLVNETVSYAHSTVSAHPLLARGYQLGEQVFTQSVEAAKPIAHHLQPQLALADAWAVKGLELAERTVPYPFHATTSDVYSAARAPADQALSFLQAYASALQKAYDERVSAPAKSLYEARVAPAYDSATQQFEQLKSQNAYLQRATEIVGNLQNNLAKNLDAVSGRGKAEGDAAAQKAQGLSNAIFAELDRVRNFALSLPAESRKRVDPVLSTFTDAYEHLSKEARDTSVPVTTRLSKVVEFVRTQSIPALQKAVVHPDAAQASQPLPNGVAK</sequence>
<name>A0A316ZIG4_9BASI</name>
<accession>A0A316ZIG4</accession>
<evidence type="ECO:0008006" key="3">
    <source>
        <dbReference type="Google" id="ProtNLM"/>
    </source>
</evidence>
<gene>
    <name evidence="1" type="ORF">FA09DRAFT_314530</name>
</gene>
<evidence type="ECO:0000313" key="1">
    <source>
        <dbReference type="EMBL" id="PWO00815.1"/>
    </source>
</evidence>
<dbReference type="Proteomes" id="UP000245946">
    <property type="component" value="Unassembled WGS sequence"/>
</dbReference>
<organism evidence="1 2">
    <name type="scientific">Tilletiopsis washingtonensis</name>
    <dbReference type="NCBI Taxonomy" id="58919"/>
    <lineage>
        <taxon>Eukaryota</taxon>
        <taxon>Fungi</taxon>
        <taxon>Dikarya</taxon>
        <taxon>Basidiomycota</taxon>
        <taxon>Ustilaginomycotina</taxon>
        <taxon>Exobasidiomycetes</taxon>
        <taxon>Entylomatales</taxon>
        <taxon>Entylomatales incertae sedis</taxon>
        <taxon>Tilletiopsis</taxon>
    </lineage>
</organism>
<dbReference type="PANTHER" id="PTHR14024:SF49">
    <property type="entry name" value="LIPID STORAGE DROPLETS SURFACE-BINDING PROTEIN 1"/>
    <property type="match status" value="1"/>
</dbReference>
<evidence type="ECO:0000313" key="2">
    <source>
        <dbReference type="Proteomes" id="UP000245946"/>
    </source>
</evidence>
<keyword evidence="2" id="KW-1185">Reference proteome</keyword>
<dbReference type="GeneID" id="37268313"/>
<protein>
    <recommendedName>
        <fullName evidence="3">Lipid droplet-associated perilipin protein</fullName>
    </recommendedName>
</protein>
<dbReference type="PANTHER" id="PTHR14024">
    <property type="entry name" value="PERILIPIN"/>
    <property type="match status" value="1"/>
</dbReference>
<reference evidence="1 2" key="1">
    <citation type="journal article" date="2018" name="Mol. Biol. Evol.">
        <title>Broad Genomic Sampling Reveals a Smut Pathogenic Ancestry of the Fungal Clade Ustilaginomycotina.</title>
        <authorList>
            <person name="Kijpornyongpan T."/>
            <person name="Mondo S.J."/>
            <person name="Barry K."/>
            <person name="Sandor L."/>
            <person name="Lee J."/>
            <person name="Lipzen A."/>
            <person name="Pangilinan J."/>
            <person name="LaButti K."/>
            <person name="Hainaut M."/>
            <person name="Henrissat B."/>
            <person name="Grigoriev I.V."/>
            <person name="Spatafora J.W."/>
            <person name="Aime M.C."/>
        </authorList>
    </citation>
    <scope>NUCLEOTIDE SEQUENCE [LARGE SCALE GENOMIC DNA]</scope>
    <source>
        <strain evidence="1 2">MCA 4186</strain>
    </source>
</reference>
<dbReference type="AlphaFoldDB" id="A0A316ZIG4"/>
<dbReference type="RefSeq" id="XP_025601093.1">
    <property type="nucleotide sequence ID" value="XM_025740769.1"/>
</dbReference>